<evidence type="ECO:0000313" key="5">
    <source>
        <dbReference type="Proteomes" id="UP000297982"/>
    </source>
</evidence>
<proteinExistence type="predicted"/>
<dbReference type="InterPro" id="IPR023772">
    <property type="entry name" value="DNA-bd_HTH_TetR-type_CS"/>
</dbReference>
<dbReference type="PRINTS" id="PR00455">
    <property type="entry name" value="HTHTETR"/>
</dbReference>
<evidence type="ECO:0000256" key="1">
    <source>
        <dbReference type="ARBA" id="ARBA00023125"/>
    </source>
</evidence>
<evidence type="ECO:0000313" key="4">
    <source>
        <dbReference type="EMBL" id="TGB01404.1"/>
    </source>
</evidence>
<feature type="domain" description="HTH tetR-type" evidence="3">
    <location>
        <begin position="7"/>
        <end position="67"/>
    </location>
</feature>
<dbReference type="Gene3D" id="1.10.357.10">
    <property type="entry name" value="Tetracycline Repressor, domain 2"/>
    <property type="match status" value="1"/>
</dbReference>
<dbReference type="EMBL" id="SRJC01000006">
    <property type="protein sequence ID" value="TGB01404.1"/>
    <property type="molecule type" value="Genomic_DNA"/>
</dbReference>
<dbReference type="InterPro" id="IPR001647">
    <property type="entry name" value="HTH_TetR"/>
</dbReference>
<gene>
    <name evidence="4" type="ORF">E4663_16485</name>
</gene>
<dbReference type="GO" id="GO:0003677">
    <property type="term" value="F:DNA binding"/>
    <property type="evidence" value="ECO:0007669"/>
    <property type="project" value="UniProtKB-UniRule"/>
</dbReference>
<protein>
    <submittedName>
        <fullName evidence="4">TetR/AcrR family transcriptional regulator</fullName>
    </submittedName>
</protein>
<dbReference type="OrthoDB" id="9780939at2"/>
<dbReference type="STRING" id="192814.GCA_900166575_00115"/>
<dbReference type="PANTHER" id="PTHR30328">
    <property type="entry name" value="TRANSCRIPTIONAL REPRESSOR"/>
    <property type="match status" value="1"/>
</dbReference>
<sequence length="195" mass="22340">MAIQKSEEKREKILQAGIKLFSENGYSKATIKDISKEAGVSFGTVFTYFENKDTLFEASVLEPLEDMKAVLLSQAEEQDDVAAQIKETIKLHMTYFAQQGTYARMVQYVIGQRDRFADLFNELNDFTEEFQESLEPLIRKGQEQGVLIELDPNNVAITYLAYINGVRLTTIDDIDQLPSWNMFMDHAYLLFGPKQ</sequence>
<dbReference type="Pfam" id="PF00440">
    <property type="entry name" value="TetR_N"/>
    <property type="match status" value="1"/>
</dbReference>
<dbReference type="InterPro" id="IPR050109">
    <property type="entry name" value="HTH-type_TetR-like_transc_reg"/>
</dbReference>
<comment type="caution">
    <text evidence="4">The sequence shown here is derived from an EMBL/GenBank/DDBJ whole genome shotgun (WGS) entry which is preliminary data.</text>
</comment>
<dbReference type="SUPFAM" id="SSF48498">
    <property type="entry name" value="Tetracyclin repressor-like, C-terminal domain"/>
    <property type="match status" value="1"/>
</dbReference>
<evidence type="ECO:0000256" key="2">
    <source>
        <dbReference type="PROSITE-ProRule" id="PRU00335"/>
    </source>
</evidence>
<dbReference type="GO" id="GO:0006355">
    <property type="term" value="P:regulation of DNA-templated transcription"/>
    <property type="evidence" value="ECO:0007669"/>
    <property type="project" value="UniProtKB-ARBA"/>
</dbReference>
<keyword evidence="5" id="KW-1185">Reference proteome</keyword>
<dbReference type="InterPro" id="IPR009057">
    <property type="entry name" value="Homeodomain-like_sf"/>
</dbReference>
<name>A0A4Z0GXL8_9BACI</name>
<reference evidence="4 5" key="1">
    <citation type="journal article" date="2003" name="Int. J. Syst. Evol. Microbiol.">
        <title>Halobacillus salinus sp. nov., isolated from a salt lake on the coast of the East Sea in Korea.</title>
        <authorList>
            <person name="Yoon J.H."/>
            <person name="Kang K.H."/>
            <person name="Park Y.H."/>
        </authorList>
    </citation>
    <scope>NUCLEOTIDE SEQUENCE [LARGE SCALE GENOMIC DNA]</scope>
    <source>
        <strain evidence="4 5">HSL-3</strain>
    </source>
</reference>
<dbReference type="Proteomes" id="UP000297982">
    <property type="component" value="Unassembled WGS sequence"/>
</dbReference>
<organism evidence="4 5">
    <name type="scientific">Halobacillus salinus</name>
    <dbReference type="NCBI Taxonomy" id="192814"/>
    <lineage>
        <taxon>Bacteria</taxon>
        <taxon>Bacillati</taxon>
        <taxon>Bacillota</taxon>
        <taxon>Bacilli</taxon>
        <taxon>Bacillales</taxon>
        <taxon>Bacillaceae</taxon>
        <taxon>Halobacillus</taxon>
    </lineage>
</organism>
<feature type="DNA-binding region" description="H-T-H motif" evidence="2">
    <location>
        <begin position="30"/>
        <end position="49"/>
    </location>
</feature>
<dbReference type="PANTHER" id="PTHR30328:SF54">
    <property type="entry name" value="HTH-TYPE TRANSCRIPTIONAL REPRESSOR SCO4008"/>
    <property type="match status" value="1"/>
</dbReference>
<dbReference type="RefSeq" id="WP_079478585.1">
    <property type="nucleotide sequence ID" value="NZ_FVYZ01000004.1"/>
</dbReference>
<keyword evidence="1 2" id="KW-0238">DNA-binding</keyword>
<dbReference type="AlphaFoldDB" id="A0A4Z0GXL8"/>
<evidence type="ECO:0000259" key="3">
    <source>
        <dbReference type="PROSITE" id="PS50977"/>
    </source>
</evidence>
<dbReference type="PROSITE" id="PS01081">
    <property type="entry name" value="HTH_TETR_1"/>
    <property type="match status" value="1"/>
</dbReference>
<dbReference type="PROSITE" id="PS50977">
    <property type="entry name" value="HTH_TETR_2"/>
    <property type="match status" value="1"/>
</dbReference>
<dbReference type="SUPFAM" id="SSF46689">
    <property type="entry name" value="Homeodomain-like"/>
    <property type="match status" value="1"/>
</dbReference>
<accession>A0A4Z0GXL8</accession>
<dbReference type="InterPro" id="IPR036271">
    <property type="entry name" value="Tet_transcr_reg_TetR-rel_C_sf"/>
</dbReference>